<gene>
    <name evidence="2" type="ORF">DMY87_20705</name>
</gene>
<protein>
    <submittedName>
        <fullName evidence="2">Type II toxin-antitoxin system RelE/ParE family toxin</fullName>
    </submittedName>
</protein>
<comment type="caution">
    <text evidence="2">The sequence shown here is derived from an EMBL/GenBank/DDBJ whole genome shotgun (WGS) entry which is preliminary data.</text>
</comment>
<dbReference type="Proteomes" id="UP000247536">
    <property type="component" value="Unassembled WGS sequence"/>
</dbReference>
<proteinExistence type="predicted"/>
<dbReference type="Pfam" id="PF05016">
    <property type="entry name" value="ParE_toxin"/>
    <property type="match status" value="1"/>
</dbReference>
<dbReference type="InterPro" id="IPR007712">
    <property type="entry name" value="RelE/ParE_toxin"/>
</dbReference>
<organism evidence="2 3">
    <name type="scientific">Rhizobium wuzhouense</name>
    <dbReference type="NCBI Taxonomy" id="1986026"/>
    <lineage>
        <taxon>Bacteria</taxon>
        <taxon>Pseudomonadati</taxon>
        <taxon>Pseudomonadota</taxon>
        <taxon>Alphaproteobacteria</taxon>
        <taxon>Hyphomicrobiales</taxon>
        <taxon>Rhizobiaceae</taxon>
        <taxon>Rhizobium/Agrobacterium group</taxon>
        <taxon>Rhizobium</taxon>
    </lineage>
</organism>
<dbReference type="InterPro" id="IPR035093">
    <property type="entry name" value="RelE/ParE_toxin_dom_sf"/>
</dbReference>
<dbReference type="EMBL" id="QJRY01000008">
    <property type="protein sequence ID" value="PYB70878.1"/>
    <property type="molecule type" value="Genomic_DNA"/>
</dbReference>
<name>A0ABX5NP93_9HYPH</name>
<reference evidence="2 3" key="1">
    <citation type="submission" date="2018-06" db="EMBL/GenBank/DDBJ databases">
        <title>Rhizobium wuzhouense sp. nov., isolated from roots of Oryza officinalis.</title>
        <authorList>
            <person name="Yuan T."/>
        </authorList>
    </citation>
    <scope>NUCLEOTIDE SEQUENCE [LARGE SCALE GENOMIC DNA]</scope>
    <source>
        <strain evidence="2 3">W44</strain>
    </source>
</reference>
<evidence type="ECO:0000313" key="3">
    <source>
        <dbReference type="Proteomes" id="UP000247536"/>
    </source>
</evidence>
<dbReference type="Gene3D" id="3.30.2310.20">
    <property type="entry name" value="RelE-like"/>
    <property type="match status" value="1"/>
</dbReference>
<evidence type="ECO:0000256" key="1">
    <source>
        <dbReference type="ARBA" id="ARBA00022649"/>
    </source>
</evidence>
<keyword evidence="3" id="KW-1185">Reference proteome</keyword>
<accession>A0ABX5NP93</accession>
<sequence length="104" mass="11960">MPASRNVIWSSAARRDMQRIYFHIAQFSPSSADTFTLDLYRKIESLAELGLTGIRPPGLGNVIRVFTYRDRRFFVRVSDQSLTVLRVMHGRQDISPNDFPESDP</sequence>
<keyword evidence="1" id="KW-1277">Toxin-antitoxin system</keyword>
<evidence type="ECO:0000313" key="2">
    <source>
        <dbReference type="EMBL" id="PYB70878.1"/>
    </source>
</evidence>
<dbReference type="RefSeq" id="WP_110793519.1">
    <property type="nucleotide sequence ID" value="NZ_QJRY01000008.1"/>
</dbReference>